<reference evidence="7 8" key="1">
    <citation type="submission" date="2020-01" db="EMBL/GenBank/DDBJ databases">
        <authorList>
            <person name="Kim M."/>
        </authorList>
    </citation>
    <scope>NUCLEOTIDE SEQUENCE [LARGE SCALE GENOMIC DNA]</scope>
    <source>
        <strain evidence="7 8">BT10</strain>
    </source>
</reference>
<dbReference type="InterPro" id="IPR041679">
    <property type="entry name" value="DNA2/NAM7-like_C"/>
</dbReference>
<evidence type="ECO:0000256" key="4">
    <source>
        <dbReference type="ARBA" id="ARBA00022806"/>
    </source>
</evidence>
<comment type="similarity">
    <text evidence="1">Belongs to the DNA2/NAM7 helicase family.</text>
</comment>
<dbReference type="RefSeq" id="WP_160688812.1">
    <property type="nucleotide sequence ID" value="NZ_CP047897.1"/>
</dbReference>
<protein>
    <submittedName>
        <fullName evidence="7">AAA family ATPase</fullName>
    </submittedName>
</protein>
<dbReference type="InterPro" id="IPR041677">
    <property type="entry name" value="DNA2/NAM7_AAA_11"/>
</dbReference>
<keyword evidence="5" id="KW-0067">ATP-binding</keyword>
<dbReference type="Pfam" id="PF13086">
    <property type="entry name" value="AAA_11"/>
    <property type="match status" value="1"/>
</dbReference>
<dbReference type="EMBL" id="CP047897">
    <property type="protein sequence ID" value="QHL86430.1"/>
    <property type="molecule type" value="Genomic_DNA"/>
</dbReference>
<dbReference type="Gene3D" id="2.40.30.270">
    <property type="match status" value="1"/>
</dbReference>
<dbReference type="InterPro" id="IPR047187">
    <property type="entry name" value="SF1_C_Upf1"/>
</dbReference>
<dbReference type="GO" id="GO:0005524">
    <property type="term" value="F:ATP binding"/>
    <property type="evidence" value="ECO:0007669"/>
    <property type="project" value="UniProtKB-KW"/>
</dbReference>
<dbReference type="Pfam" id="PF13087">
    <property type="entry name" value="AAA_12"/>
    <property type="match status" value="1"/>
</dbReference>
<dbReference type="KEGG" id="nib:GU926_02815"/>
<dbReference type="InterPro" id="IPR027417">
    <property type="entry name" value="P-loop_NTPase"/>
</dbReference>
<keyword evidence="8" id="KW-1185">Reference proteome</keyword>
<dbReference type="Gene3D" id="3.40.50.300">
    <property type="entry name" value="P-loop containing nucleotide triphosphate hydrolases"/>
    <property type="match status" value="2"/>
</dbReference>
<dbReference type="SUPFAM" id="SSF52540">
    <property type="entry name" value="P-loop containing nucleoside triphosphate hydrolases"/>
    <property type="match status" value="1"/>
</dbReference>
<dbReference type="InterPro" id="IPR003593">
    <property type="entry name" value="AAA+_ATPase"/>
</dbReference>
<dbReference type="PANTHER" id="PTHR43788:SF8">
    <property type="entry name" value="DNA-BINDING PROTEIN SMUBP-2"/>
    <property type="match status" value="1"/>
</dbReference>
<gene>
    <name evidence="7" type="ORF">GU926_02815</name>
</gene>
<dbReference type="SMART" id="SM00382">
    <property type="entry name" value="AAA"/>
    <property type="match status" value="1"/>
</dbReference>
<proteinExistence type="inferred from homology"/>
<evidence type="ECO:0000256" key="1">
    <source>
        <dbReference type="ARBA" id="ARBA00007913"/>
    </source>
</evidence>
<dbReference type="Proteomes" id="UP000464214">
    <property type="component" value="Chromosome"/>
</dbReference>
<keyword evidence="4" id="KW-0347">Helicase</keyword>
<accession>A0A6P1NTQ9</accession>
<feature type="domain" description="AAA+ ATPase" evidence="6">
    <location>
        <begin position="195"/>
        <end position="471"/>
    </location>
</feature>
<keyword evidence="2" id="KW-0547">Nucleotide-binding</keyword>
<organism evidence="7 8">
    <name type="scientific">Nibribacter ruber</name>
    <dbReference type="NCBI Taxonomy" id="2698458"/>
    <lineage>
        <taxon>Bacteria</taxon>
        <taxon>Pseudomonadati</taxon>
        <taxon>Bacteroidota</taxon>
        <taxon>Cytophagia</taxon>
        <taxon>Cytophagales</taxon>
        <taxon>Hymenobacteraceae</taxon>
        <taxon>Nibribacter</taxon>
    </lineage>
</organism>
<dbReference type="PANTHER" id="PTHR43788">
    <property type="entry name" value="DNA2/NAM7 HELICASE FAMILY MEMBER"/>
    <property type="match status" value="1"/>
</dbReference>
<dbReference type="CDD" id="cd18808">
    <property type="entry name" value="SF1_C_Upf1"/>
    <property type="match status" value="1"/>
</dbReference>
<keyword evidence="3" id="KW-0378">Hydrolase</keyword>
<dbReference type="GO" id="GO:0005694">
    <property type="term" value="C:chromosome"/>
    <property type="evidence" value="ECO:0007669"/>
    <property type="project" value="UniProtKB-ARBA"/>
</dbReference>
<evidence type="ECO:0000259" key="6">
    <source>
        <dbReference type="SMART" id="SM00382"/>
    </source>
</evidence>
<evidence type="ECO:0000313" key="8">
    <source>
        <dbReference type="Proteomes" id="UP000464214"/>
    </source>
</evidence>
<evidence type="ECO:0000256" key="5">
    <source>
        <dbReference type="ARBA" id="ARBA00022840"/>
    </source>
</evidence>
<dbReference type="AlphaFoldDB" id="A0A6P1NTQ9"/>
<name>A0A6P1NTQ9_9BACT</name>
<dbReference type="InterPro" id="IPR050534">
    <property type="entry name" value="Coronavir_polyprotein_1ab"/>
</dbReference>
<evidence type="ECO:0000313" key="7">
    <source>
        <dbReference type="EMBL" id="QHL86430.1"/>
    </source>
</evidence>
<dbReference type="FunFam" id="3.40.50.300:FF:000326">
    <property type="entry name" value="P-loop containing nucleoside triphosphate hydrolase"/>
    <property type="match status" value="1"/>
</dbReference>
<sequence>MNDILNELLDVKALLKLEQEEDRKQYQLKNALTTIAERKRLGICWYPVQITKQEVGFGNKMVVELERSSGRDQLHMFQAGSSASLFTNGDGGALNGVVLEVKRNKLRLATSKEDLPDWLEEGGRLGIELTFDEVSYREMEIALMKVMEAEKSRLAQLRDILLGNEPATFRREKDIAPIEVLNPSQNAAVKNIMQAVDVAIIHGPPGTGKTTTLVQAILETLKAGERRLLVTAPSNTAVDLLTEKLAEQGVNVIRIGNPSRVSEVLLEHTLDAQVMHHRDYRQLKKLRKTAEEYKAMGSQFKRNFGWEEKEQRRRYKDESKKLLNEAEDVERYITEDLLDHVEVVTCTLVGSANRVIRHLKYDTVFIDEAAQALEPACWIPITRANRVVLAGDHHQLPPTVKSMIAERNGLAKTLFEKCIARQPETAVMLTTQYRMHQHIMGFSNTQFYKGELQAHESVEAATLQEVHPQFDPGLIVEFIDTAGCGYNETTLAEGSSTANPEEADLLIKHLNNLLMPYEPAGLNEEGEERPLKIGIISPYRAQINYLKDQVEHQPKLHQLQQRRQLSVGTVDSFQGQERDIIYISMVRSNPEGEIGFLADIRRMNVAMTRAKKKMVIVGDSATLGEHPFYQEFLTYAETIGAYRSAWELLSPDESE</sequence>
<evidence type="ECO:0000256" key="3">
    <source>
        <dbReference type="ARBA" id="ARBA00022801"/>
    </source>
</evidence>
<evidence type="ECO:0000256" key="2">
    <source>
        <dbReference type="ARBA" id="ARBA00022741"/>
    </source>
</evidence>
<dbReference type="GO" id="GO:0016787">
    <property type="term" value="F:hydrolase activity"/>
    <property type="evidence" value="ECO:0007669"/>
    <property type="project" value="UniProtKB-KW"/>
</dbReference>
<dbReference type="GO" id="GO:0043139">
    <property type="term" value="F:5'-3' DNA helicase activity"/>
    <property type="evidence" value="ECO:0007669"/>
    <property type="project" value="TreeGrafter"/>
</dbReference>